<evidence type="ECO:0000256" key="1">
    <source>
        <dbReference type="SAM" id="Phobius"/>
    </source>
</evidence>
<sequence>MDNITHSLVGLALGELVERSLPASAAPVQGPTRRHALLLTGLLASNFPDLDLVLTPLLPAPLGYLIHHRGHTHTLLYALPQVALLLGLAWLLWPGLRRLLRADPLARRAVLGTALLGMVLHLGFDALNVYGVHPFHPVDSRWLYGDLVFIVEPVFWTALGFALAPLASRPILRWLGLAAFTAMPLLFTWLGYLQWGSLAGLAALALAVLACGRRLGAGAGLVAAVLACAGFVGVQALAGQAARAQIRAALDSTAPGSRVLDLPLSSFPANPLCWSFATVAMGPAPAPGPGPGRARTYTVRVGVLSLAPGITPVAACPRRFGGEPGSRATALAWKYAETRSIAAFQDLQRSNCHFEAWLRFARVPSLLDGAATDLRFGPPGQPNFSTLPYAARAGDPCPAPLATWSYPRADLLGRPPGAN</sequence>
<accession>A0ABS7Y7C4</accession>
<protein>
    <submittedName>
        <fullName evidence="2">Metal-dependent hydrolase</fullName>
    </submittedName>
</protein>
<feature type="transmembrane region" description="Helical" evidence="1">
    <location>
        <begin position="74"/>
        <end position="93"/>
    </location>
</feature>
<dbReference type="PANTHER" id="PTHR40031:SF1">
    <property type="entry name" value="MEMBRANE-BOUND METAL-DEPENDENT HYDROLASE"/>
    <property type="match status" value="1"/>
</dbReference>
<dbReference type="InterPro" id="IPR007404">
    <property type="entry name" value="YdjM-like"/>
</dbReference>
<feature type="transmembrane region" description="Helical" evidence="1">
    <location>
        <begin position="219"/>
        <end position="238"/>
    </location>
</feature>
<proteinExistence type="predicted"/>
<evidence type="ECO:0000313" key="2">
    <source>
        <dbReference type="EMBL" id="MCA1855253.1"/>
    </source>
</evidence>
<organism evidence="2 3">
    <name type="scientific">Massilia hydrophila</name>
    <dbReference type="NCBI Taxonomy" id="3044279"/>
    <lineage>
        <taxon>Bacteria</taxon>
        <taxon>Pseudomonadati</taxon>
        <taxon>Pseudomonadota</taxon>
        <taxon>Betaproteobacteria</taxon>
        <taxon>Burkholderiales</taxon>
        <taxon>Oxalobacteraceae</taxon>
        <taxon>Telluria group</taxon>
        <taxon>Massilia</taxon>
    </lineage>
</organism>
<dbReference type="InterPro" id="IPR053170">
    <property type="entry name" value="Transcription_regulator"/>
</dbReference>
<keyword evidence="3" id="KW-1185">Reference proteome</keyword>
<feature type="transmembrane region" description="Helical" evidence="1">
    <location>
        <begin position="171"/>
        <end position="189"/>
    </location>
</feature>
<gene>
    <name evidence="2" type="ORF">LE190_04850</name>
</gene>
<dbReference type="Proteomes" id="UP001198602">
    <property type="component" value="Unassembled WGS sequence"/>
</dbReference>
<dbReference type="GO" id="GO:0016787">
    <property type="term" value="F:hydrolase activity"/>
    <property type="evidence" value="ECO:0007669"/>
    <property type="project" value="UniProtKB-KW"/>
</dbReference>
<dbReference type="EMBL" id="JAHYBX010000001">
    <property type="protein sequence ID" value="MCA1855253.1"/>
    <property type="molecule type" value="Genomic_DNA"/>
</dbReference>
<name>A0ABS7Y7C4_9BURK</name>
<keyword evidence="1" id="KW-0472">Membrane</keyword>
<dbReference type="Pfam" id="PF04307">
    <property type="entry name" value="YdjM"/>
    <property type="match status" value="1"/>
</dbReference>
<feature type="transmembrane region" description="Helical" evidence="1">
    <location>
        <begin position="105"/>
        <end position="124"/>
    </location>
</feature>
<comment type="caution">
    <text evidence="2">The sequence shown here is derived from an EMBL/GenBank/DDBJ whole genome shotgun (WGS) entry which is preliminary data.</text>
</comment>
<keyword evidence="1" id="KW-0812">Transmembrane</keyword>
<evidence type="ECO:0000313" key="3">
    <source>
        <dbReference type="Proteomes" id="UP001198602"/>
    </source>
</evidence>
<keyword evidence="2" id="KW-0378">Hydrolase</keyword>
<feature type="transmembrane region" description="Helical" evidence="1">
    <location>
        <begin position="144"/>
        <end position="164"/>
    </location>
</feature>
<dbReference type="RefSeq" id="WP_225237623.1">
    <property type="nucleotide sequence ID" value="NZ_JAHYBX010000001.1"/>
</dbReference>
<dbReference type="PANTHER" id="PTHR40031">
    <property type="entry name" value="HYPOTHETICAL MEMBRANE SPANNING PROTEIN"/>
    <property type="match status" value="1"/>
</dbReference>
<reference evidence="2 3" key="1">
    <citation type="submission" date="2021-07" db="EMBL/GenBank/DDBJ databases">
        <title>Characterization of Violacein-producing bacteria and related species.</title>
        <authorList>
            <person name="Wilson H.S."/>
            <person name="De Leon M.E."/>
        </authorList>
    </citation>
    <scope>NUCLEOTIDE SEQUENCE [LARGE SCALE GENOMIC DNA]</scope>
    <source>
        <strain evidence="2 3">HSC-2F05</strain>
    </source>
</reference>
<keyword evidence="1" id="KW-1133">Transmembrane helix</keyword>